<organism evidence="1 2">
    <name type="scientific">Zalaria obscura</name>
    <dbReference type="NCBI Taxonomy" id="2024903"/>
    <lineage>
        <taxon>Eukaryota</taxon>
        <taxon>Fungi</taxon>
        <taxon>Dikarya</taxon>
        <taxon>Ascomycota</taxon>
        <taxon>Pezizomycotina</taxon>
        <taxon>Dothideomycetes</taxon>
        <taxon>Dothideomycetidae</taxon>
        <taxon>Dothideales</taxon>
        <taxon>Zalariaceae</taxon>
        <taxon>Zalaria</taxon>
    </lineage>
</organism>
<dbReference type="EMBL" id="JAMKPW020000015">
    <property type="protein sequence ID" value="KAK8210298.1"/>
    <property type="molecule type" value="Genomic_DNA"/>
</dbReference>
<dbReference type="Proteomes" id="UP001320706">
    <property type="component" value="Unassembled WGS sequence"/>
</dbReference>
<accession>A0ACC3SFA3</accession>
<protein>
    <submittedName>
        <fullName evidence="1">Uncharacterized protein</fullName>
    </submittedName>
</protein>
<evidence type="ECO:0000313" key="2">
    <source>
        <dbReference type="Proteomes" id="UP001320706"/>
    </source>
</evidence>
<sequence>MLVMDYDGYDGGYIVSGHIHEEKRKSRFYCRKTESNCPHPRCFATKSALGKVILGSSMLSLSAALSLWLGSTWHIRGRFCSPISHIPALAISLQSHWLKQQ</sequence>
<evidence type="ECO:0000313" key="1">
    <source>
        <dbReference type="EMBL" id="KAK8210298.1"/>
    </source>
</evidence>
<comment type="caution">
    <text evidence="1">The sequence shown here is derived from an EMBL/GenBank/DDBJ whole genome shotgun (WGS) entry which is preliminary data.</text>
</comment>
<name>A0ACC3SFA3_9PEZI</name>
<gene>
    <name evidence="1" type="ORF">M8818_003466</name>
</gene>
<reference evidence="1" key="1">
    <citation type="submission" date="2024-02" db="EMBL/GenBank/DDBJ databases">
        <title>Metagenome Assembled Genome of Zalaria obscura JY119.</title>
        <authorList>
            <person name="Vighnesh L."/>
            <person name="Jagadeeshwari U."/>
            <person name="Venkata Ramana C."/>
            <person name="Sasikala C."/>
        </authorList>
    </citation>
    <scope>NUCLEOTIDE SEQUENCE</scope>
    <source>
        <strain evidence="1">JY119</strain>
    </source>
</reference>
<proteinExistence type="predicted"/>
<keyword evidence="2" id="KW-1185">Reference proteome</keyword>